<feature type="binding site" evidence="8">
    <location>
        <position position="196"/>
    </location>
    <ligand>
        <name>substrate</name>
    </ligand>
</feature>
<keyword evidence="4 8" id="KW-0479">Metal-binding</keyword>
<feature type="binding site" evidence="8">
    <location>
        <position position="289"/>
    </location>
    <ligand>
        <name>substrate</name>
    </ligand>
</feature>
<dbReference type="PANTHER" id="PTHR11735">
    <property type="entry name" value="TRNA N6-ADENOSINE THREONYLCARBAMOYLTRANSFERASE"/>
    <property type="match status" value="1"/>
</dbReference>
<dbReference type="GO" id="GO:0005737">
    <property type="term" value="C:cytoplasm"/>
    <property type="evidence" value="ECO:0007669"/>
    <property type="project" value="UniProtKB-SubCell"/>
</dbReference>
<evidence type="ECO:0000256" key="4">
    <source>
        <dbReference type="ARBA" id="ARBA00022723"/>
    </source>
</evidence>
<evidence type="ECO:0000256" key="6">
    <source>
        <dbReference type="ARBA" id="ARBA00023315"/>
    </source>
</evidence>
<dbReference type="PROSITE" id="PS01016">
    <property type="entry name" value="GLYCOPROTEASE"/>
    <property type="match status" value="1"/>
</dbReference>
<comment type="similarity">
    <text evidence="8">Belongs to the KAE1 / TsaD family.</text>
</comment>
<comment type="caution">
    <text evidence="8">Lacks conserved residue(s) required for the propagation of feature annotation.</text>
</comment>
<comment type="subcellular location">
    <subcellularLocation>
        <location evidence="8">Cytoplasm</location>
    </subcellularLocation>
</comment>
<evidence type="ECO:0000256" key="1">
    <source>
        <dbReference type="ARBA" id="ARBA00022490"/>
    </source>
</evidence>
<dbReference type="FunFam" id="3.30.420.40:FF:000040">
    <property type="entry name" value="tRNA N6-adenosine threonylcarbamoyltransferase"/>
    <property type="match status" value="1"/>
</dbReference>
<feature type="domain" description="Gcp-like" evidence="9">
    <location>
        <begin position="32"/>
        <end position="325"/>
    </location>
</feature>
<feature type="binding site" evidence="8">
    <location>
        <begin position="150"/>
        <end position="154"/>
    </location>
    <ligand>
        <name>substrate</name>
    </ligand>
</feature>
<reference evidence="10 11" key="1">
    <citation type="journal article" date="2016" name="Nat. Commun.">
        <title>Thousands of microbial genomes shed light on interconnected biogeochemical processes in an aquifer system.</title>
        <authorList>
            <person name="Anantharaman K."/>
            <person name="Brown C.T."/>
            <person name="Hug L.A."/>
            <person name="Sharon I."/>
            <person name="Castelle C.J."/>
            <person name="Probst A.J."/>
            <person name="Thomas B.C."/>
            <person name="Singh A."/>
            <person name="Wilkins M.J."/>
            <person name="Karaoz U."/>
            <person name="Brodie E.L."/>
            <person name="Williams K.H."/>
            <person name="Hubbard S.S."/>
            <person name="Banfield J.F."/>
        </authorList>
    </citation>
    <scope>NUCLEOTIDE SEQUENCE [LARGE SCALE GENOMIC DNA]</scope>
</reference>
<evidence type="ECO:0000256" key="8">
    <source>
        <dbReference type="HAMAP-Rule" id="MF_01445"/>
    </source>
</evidence>
<dbReference type="NCBIfam" id="TIGR00329">
    <property type="entry name" value="gcp_kae1"/>
    <property type="match status" value="1"/>
</dbReference>
<dbReference type="PANTHER" id="PTHR11735:SF6">
    <property type="entry name" value="TRNA N6-ADENOSINE THREONYLCARBAMOYLTRANSFERASE, MITOCHONDRIAL"/>
    <property type="match status" value="1"/>
</dbReference>
<keyword evidence="3 8" id="KW-0819">tRNA processing</keyword>
<sequence>MSEIKILAVESSADETSAAVLAGNKERGAFRLLSNVIYSQIKIHQKTGGIVPEIAARSHITKILPVIRKALDQARAVLSDIDAIAVTAGPGLITSLMVGVDTAKALAYALRIPIIAVNHHEGHLLSALGGKNFQFSIFNFQKSFPALGLVVSGGHTLLVLAEKIGRYKIIGQTLDDAAGECFDKVAKILGLPYPGGPEIARMAKKGNPHAIHFPRPMIDSKNYDFSFSGLKTAVLYFVRDQKAISSKLKADIAASLEQAIIDVLVAKTMRAAKEYKAKTILLGGGVSANTKLRKTLQKEIKKNLLTTYYLQPTTALTTDNAGMIAIVGFYKFLAGRSTPIGKIAADPNLRIKSWK</sequence>
<dbReference type="InterPro" id="IPR043129">
    <property type="entry name" value="ATPase_NBD"/>
</dbReference>
<dbReference type="InterPro" id="IPR017860">
    <property type="entry name" value="Peptidase_M22_CS"/>
</dbReference>
<dbReference type="GO" id="GO:0005506">
    <property type="term" value="F:iron ion binding"/>
    <property type="evidence" value="ECO:0007669"/>
    <property type="project" value="UniProtKB-UniRule"/>
</dbReference>
<keyword evidence="2 8" id="KW-0808">Transferase</keyword>
<organism evidence="10 11">
    <name type="scientific">Candidatus Doudnabacteria bacterium RIFCSPHIGHO2_01_FULL_49_9</name>
    <dbReference type="NCBI Taxonomy" id="1817827"/>
    <lineage>
        <taxon>Bacteria</taxon>
        <taxon>Candidatus Doudnaibacteriota</taxon>
    </lineage>
</organism>
<dbReference type="Proteomes" id="UP000176339">
    <property type="component" value="Unassembled WGS sequence"/>
</dbReference>
<feature type="binding site" evidence="8">
    <location>
        <position position="183"/>
    </location>
    <ligand>
        <name>substrate</name>
    </ligand>
</feature>
<dbReference type="InterPro" id="IPR022450">
    <property type="entry name" value="TsaD"/>
</dbReference>
<evidence type="ECO:0000313" key="10">
    <source>
        <dbReference type="EMBL" id="OGE84304.1"/>
    </source>
</evidence>
<dbReference type="GO" id="GO:0061711">
    <property type="term" value="F:tRNA N(6)-L-threonylcarbamoyladenine synthase activity"/>
    <property type="evidence" value="ECO:0007669"/>
    <property type="project" value="UniProtKB-EC"/>
</dbReference>
<keyword evidence="5 8" id="KW-0408">Iron</keyword>
<dbReference type="Pfam" id="PF00814">
    <property type="entry name" value="TsaD"/>
    <property type="match status" value="1"/>
</dbReference>
<dbReference type="InterPro" id="IPR017861">
    <property type="entry name" value="KAE1/TsaD"/>
</dbReference>
<feature type="binding site" evidence="8">
    <location>
        <position position="319"/>
    </location>
    <ligand>
        <name>Fe cation</name>
        <dbReference type="ChEBI" id="CHEBI:24875"/>
    </ligand>
</feature>
<dbReference type="NCBIfam" id="TIGR03723">
    <property type="entry name" value="T6A_TsaD_YgjD"/>
    <property type="match status" value="1"/>
</dbReference>
<evidence type="ECO:0000313" key="11">
    <source>
        <dbReference type="Proteomes" id="UP000176339"/>
    </source>
</evidence>
<keyword evidence="1 8" id="KW-0963">Cytoplasm</keyword>
<accession>A0A1F5P395</accession>
<dbReference type="PRINTS" id="PR00789">
    <property type="entry name" value="OSIALOPTASE"/>
</dbReference>
<evidence type="ECO:0000256" key="3">
    <source>
        <dbReference type="ARBA" id="ARBA00022694"/>
    </source>
</evidence>
<evidence type="ECO:0000256" key="2">
    <source>
        <dbReference type="ARBA" id="ARBA00022679"/>
    </source>
</evidence>
<dbReference type="InterPro" id="IPR000905">
    <property type="entry name" value="Gcp-like_dom"/>
</dbReference>
<protein>
    <recommendedName>
        <fullName evidence="8">tRNA N6-adenosine threonylcarbamoyltransferase</fullName>
        <ecNumber evidence="8">2.3.1.234</ecNumber>
    </recommendedName>
    <alternativeName>
        <fullName evidence="8">N6-L-threonylcarbamoyladenine synthase</fullName>
        <shortName evidence="8">t(6)A synthase</shortName>
    </alternativeName>
    <alternativeName>
        <fullName evidence="8">t(6)A37 threonylcarbamoyladenosine biosynthesis protein TsaD</fullName>
    </alternativeName>
    <alternativeName>
        <fullName evidence="8">tRNA threonylcarbamoyladenosine biosynthesis protein TsaD</fullName>
    </alternativeName>
</protein>
<comment type="catalytic activity">
    <reaction evidence="7 8">
        <text>L-threonylcarbamoyladenylate + adenosine(37) in tRNA = N(6)-L-threonylcarbamoyladenosine(37) in tRNA + AMP + H(+)</text>
        <dbReference type="Rhea" id="RHEA:37059"/>
        <dbReference type="Rhea" id="RHEA-COMP:10162"/>
        <dbReference type="Rhea" id="RHEA-COMP:10163"/>
        <dbReference type="ChEBI" id="CHEBI:15378"/>
        <dbReference type="ChEBI" id="CHEBI:73682"/>
        <dbReference type="ChEBI" id="CHEBI:74411"/>
        <dbReference type="ChEBI" id="CHEBI:74418"/>
        <dbReference type="ChEBI" id="CHEBI:456215"/>
        <dbReference type="EC" id="2.3.1.234"/>
    </reaction>
</comment>
<comment type="cofactor">
    <cofactor evidence="8">
        <name>Fe(2+)</name>
        <dbReference type="ChEBI" id="CHEBI:29033"/>
    </cofactor>
    <text evidence="8">Binds 1 Fe(2+) ion per subunit.</text>
</comment>
<dbReference type="GO" id="GO:0002949">
    <property type="term" value="P:tRNA threonylcarbamoyladenosine modification"/>
    <property type="evidence" value="ECO:0007669"/>
    <property type="project" value="UniProtKB-UniRule"/>
</dbReference>
<feature type="binding site" evidence="8">
    <location>
        <position position="119"/>
    </location>
    <ligand>
        <name>Fe cation</name>
        <dbReference type="ChEBI" id="CHEBI:24875"/>
    </ligand>
</feature>
<dbReference type="SUPFAM" id="SSF53067">
    <property type="entry name" value="Actin-like ATPase domain"/>
    <property type="match status" value="2"/>
</dbReference>
<keyword evidence="6 8" id="KW-0012">Acyltransferase</keyword>
<dbReference type="EMBL" id="MFEN01000019">
    <property type="protein sequence ID" value="OGE84304.1"/>
    <property type="molecule type" value="Genomic_DNA"/>
</dbReference>
<proteinExistence type="inferred from homology"/>
<evidence type="ECO:0000256" key="7">
    <source>
        <dbReference type="ARBA" id="ARBA00048117"/>
    </source>
</evidence>
<comment type="caution">
    <text evidence="10">The sequence shown here is derived from an EMBL/GenBank/DDBJ whole genome shotgun (WGS) entry which is preliminary data.</text>
</comment>
<gene>
    <name evidence="8" type="primary">tsaD</name>
    <name evidence="10" type="ORF">A2846_02080</name>
</gene>
<name>A0A1F5P395_9BACT</name>
<dbReference type="Gene3D" id="3.30.420.40">
    <property type="match status" value="2"/>
</dbReference>
<dbReference type="EC" id="2.3.1.234" evidence="8"/>
<evidence type="ECO:0000256" key="5">
    <source>
        <dbReference type="ARBA" id="ARBA00023004"/>
    </source>
</evidence>
<dbReference type="CDD" id="cd24133">
    <property type="entry name" value="ASKHA_NBD_TsaD_bac"/>
    <property type="match status" value="1"/>
</dbReference>
<comment type="function">
    <text evidence="8">Required for the formation of a threonylcarbamoyl group on adenosine at position 37 (t(6)A37) in tRNAs that read codons beginning with adenine. Is involved in the transfer of the threonylcarbamoyl moiety of threonylcarbamoyl-AMP (TC-AMP) to the N6 group of A37, together with TsaE and TsaB. TsaD likely plays a direct catalytic role in this reaction.</text>
</comment>
<evidence type="ECO:0000259" key="9">
    <source>
        <dbReference type="Pfam" id="PF00814"/>
    </source>
</evidence>
<dbReference type="HAMAP" id="MF_01445">
    <property type="entry name" value="TsaD"/>
    <property type="match status" value="1"/>
</dbReference>
<feature type="binding site" evidence="8">
    <location>
        <position position="123"/>
    </location>
    <ligand>
        <name>Fe cation</name>
        <dbReference type="ChEBI" id="CHEBI:24875"/>
    </ligand>
</feature>
<dbReference type="FunFam" id="3.30.420.40:FF:000012">
    <property type="entry name" value="tRNA N6-adenosine threonylcarbamoyltransferase"/>
    <property type="match status" value="1"/>
</dbReference>
<dbReference type="AlphaFoldDB" id="A0A1F5P395"/>